<proteinExistence type="predicted"/>
<sequence length="93" mass="10315">MHEPTKHERWPARLQAQAESGQTIRAWCSFNGVTEASVHYWRKRLATTGAPASPFIALPDPTRSATILEVETPVRLGSPAHMEWLGAVLAVLR</sequence>
<dbReference type="RefSeq" id="WP_099873279.1">
    <property type="nucleotide sequence ID" value="NZ_CP024608.1"/>
</dbReference>
<organism evidence="1 2">
    <name type="scientific">Massilia violaceinigra</name>
    <dbReference type="NCBI Taxonomy" id="2045208"/>
    <lineage>
        <taxon>Bacteria</taxon>
        <taxon>Pseudomonadati</taxon>
        <taxon>Pseudomonadota</taxon>
        <taxon>Betaproteobacteria</taxon>
        <taxon>Burkholderiales</taxon>
        <taxon>Oxalobacteraceae</taxon>
        <taxon>Telluria group</taxon>
        <taxon>Massilia</taxon>
    </lineage>
</organism>
<keyword evidence="2" id="KW-1185">Reference proteome</keyword>
<dbReference type="KEGG" id="mass:CR152_01865"/>
<accession>A0A2D2DEJ1</accession>
<dbReference type="OrthoDB" id="5878741at2"/>
<evidence type="ECO:0000313" key="2">
    <source>
        <dbReference type="Proteomes" id="UP000229897"/>
    </source>
</evidence>
<gene>
    <name evidence="1" type="ORF">CR152_01865</name>
</gene>
<protein>
    <recommendedName>
        <fullName evidence="3">IS66 family insertion sequence element accessory protein TnpB</fullName>
    </recommendedName>
</protein>
<dbReference type="EMBL" id="CP024608">
    <property type="protein sequence ID" value="ATQ73393.1"/>
    <property type="molecule type" value="Genomic_DNA"/>
</dbReference>
<evidence type="ECO:0000313" key="1">
    <source>
        <dbReference type="EMBL" id="ATQ73393.1"/>
    </source>
</evidence>
<dbReference type="AlphaFoldDB" id="A0A2D2DEJ1"/>
<reference evidence="1" key="1">
    <citation type="submission" date="2017-10" db="EMBL/GenBank/DDBJ databases">
        <title>Massilia psychrophilum sp. nov., a novel purple-pigmented bacterium isolated from Tianshan glacier, Xinjiang Municipality, China.</title>
        <authorList>
            <person name="Wang H."/>
        </authorList>
    </citation>
    <scope>NUCLEOTIDE SEQUENCE [LARGE SCALE GENOMIC DNA]</scope>
    <source>
        <strain evidence="1">B2</strain>
    </source>
</reference>
<evidence type="ECO:0008006" key="3">
    <source>
        <dbReference type="Google" id="ProtNLM"/>
    </source>
</evidence>
<dbReference type="NCBIfam" id="NF047593">
    <property type="entry name" value="IS66_ISAeme5_TnpA"/>
    <property type="match status" value="1"/>
</dbReference>
<name>A0A2D2DEJ1_9BURK</name>
<dbReference type="Proteomes" id="UP000229897">
    <property type="component" value="Chromosome"/>
</dbReference>